<feature type="binding site" evidence="7">
    <location>
        <position position="107"/>
    </location>
    <ligand>
        <name>FAD</name>
        <dbReference type="ChEBI" id="CHEBI:57692"/>
    </ligand>
</feature>
<evidence type="ECO:0000259" key="9">
    <source>
        <dbReference type="PROSITE" id="PS51384"/>
    </source>
</evidence>
<sequence length="359" mass="41809">MLKTLFKKGNTSRLSFFKFSLIGVSTISVGVLSYSYYKKYQWEQSKTELSQQHFVKYKINWRNFIDKDHFLLEVESIKPQKVNSWKENGYKKLWSVEVKQPQIHVVRNYTPLPLKHVNSNENNEDDFSLKVIQDDASDNGKLMFYIKKYDNGEVARWLSKLPIGHELELRGPYIDYEFPLSPEDEIILDTNFLNSKNRGKEIDDKTKYKQFDINFFTGGTGIVTPLQLVLTQDPFKGKIQIIHACNDYKKGLKPLLPLIDKLENQNRLKLHYFEDFRNELKKGKNLNKIIEKPYSFVGFNQINDSDNDDDKIKPIFSLVVGPDGFIENVCGPKFDLHQGPITGFLGKKGWDNDNVFKLS</sequence>
<keyword evidence="5" id="KW-0560">Oxidoreductase</keyword>
<dbReference type="PROSITE" id="PS51384">
    <property type="entry name" value="FAD_FR"/>
    <property type="match status" value="1"/>
</dbReference>
<proteinExistence type="predicted"/>
<dbReference type="CDD" id="cd06183">
    <property type="entry name" value="cyt_b5_reduct_like"/>
    <property type="match status" value="1"/>
</dbReference>
<dbReference type="PANTHER" id="PTHR19370:SF189">
    <property type="entry name" value="CYTOCHROME C MITOCHONDRIAL IMPORT FACTOR CYC2"/>
    <property type="match status" value="1"/>
</dbReference>
<feature type="binding site" evidence="7">
    <location>
        <position position="109"/>
    </location>
    <ligand>
        <name>FAD</name>
        <dbReference type="ChEBI" id="CHEBI:57692"/>
    </ligand>
</feature>
<dbReference type="GO" id="GO:0016491">
    <property type="term" value="F:oxidoreductase activity"/>
    <property type="evidence" value="ECO:0007669"/>
    <property type="project" value="UniProtKB-KW"/>
</dbReference>
<dbReference type="AlphaFoldDB" id="A0A1B7TD49"/>
<evidence type="ECO:0000256" key="6">
    <source>
        <dbReference type="ARBA" id="ARBA00023136"/>
    </source>
</evidence>
<keyword evidence="4 7" id="KW-0274">FAD</keyword>
<keyword evidence="8" id="KW-1133">Transmembrane helix</keyword>
<keyword evidence="6 8" id="KW-0472">Membrane</keyword>
<keyword evidence="11" id="KW-1185">Reference proteome</keyword>
<evidence type="ECO:0000256" key="4">
    <source>
        <dbReference type="ARBA" id="ARBA00022827"/>
    </source>
</evidence>
<accession>A0A1B7TD49</accession>
<dbReference type="OrthoDB" id="432685at2759"/>
<dbReference type="Proteomes" id="UP000092321">
    <property type="component" value="Unassembled WGS sequence"/>
</dbReference>
<reference evidence="11" key="1">
    <citation type="journal article" date="2016" name="Proc. Natl. Acad. Sci. U.S.A.">
        <title>Comparative genomics of biotechnologically important yeasts.</title>
        <authorList>
            <person name="Riley R."/>
            <person name="Haridas S."/>
            <person name="Wolfe K.H."/>
            <person name="Lopes M.R."/>
            <person name="Hittinger C.T."/>
            <person name="Goeker M."/>
            <person name="Salamov A.A."/>
            <person name="Wisecaver J.H."/>
            <person name="Long T.M."/>
            <person name="Calvey C.H."/>
            <person name="Aerts A.L."/>
            <person name="Barry K.W."/>
            <person name="Choi C."/>
            <person name="Clum A."/>
            <person name="Coughlan A.Y."/>
            <person name="Deshpande S."/>
            <person name="Douglass A.P."/>
            <person name="Hanson S.J."/>
            <person name="Klenk H.-P."/>
            <person name="LaButti K.M."/>
            <person name="Lapidus A."/>
            <person name="Lindquist E.A."/>
            <person name="Lipzen A.M."/>
            <person name="Meier-Kolthoff J.P."/>
            <person name="Ohm R.A."/>
            <person name="Otillar R.P."/>
            <person name="Pangilinan J.L."/>
            <person name="Peng Y."/>
            <person name="Rokas A."/>
            <person name="Rosa C.A."/>
            <person name="Scheuner C."/>
            <person name="Sibirny A.A."/>
            <person name="Slot J.C."/>
            <person name="Stielow J.B."/>
            <person name="Sun H."/>
            <person name="Kurtzman C.P."/>
            <person name="Blackwell M."/>
            <person name="Grigoriev I.V."/>
            <person name="Jeffries T.W."/>
        </authorList>
    </citation>
    <scope>NUCLEOTIDE SEQUENCE [LARGE SCALE GENOMIC DNA]</scope>
    <source>
        <strain evidence="11">NRRL Y-1626</strain>
    </source>
</reference>
<protein>
    <recommendedName>
        <fullName evidence="9">FAD-binding FR-type domain-containing protein</fullName>
    </recommendedName>
</protein>
<gene>
    <name evidence="10" type="ORF">HANVADRAFT_52950</name>
</gene>
<feature type="binding site" evidence="7">
    <location>
        <position position="154"/>
    </location>
    <ligand>
        <name>FAD</name>
        <dbReference type="ChEBI" id="CHEBI:57692"/>
    </ligand>
</feature>
<comment type="subcellular location">
    <subcellularLocation>
        <location evidence="2">Membrane</location>
    </subcellularLocation>
</comment>
<feature type="binding site" evidence="7">
    <location>
        <position position="224"/>
    </location>
    <ligand>
        <name>FAD</name>
        <dbReference type="ChEBI" id="CHEBI:57692"/>
    </ligand>
</feature>
<evidence type="ECO:0000256" key="3">
    <source>
        <dbReference type="ARBA" id="ARBA00022630"/>
    </source>
</evidence>
<feature type="domain" description="FAD-binding FR-type" evidence="9">
    <location>
        <begin position="52"/>
        <end position="179"/>
    </location>
</feature>
<keyword evidence="3 7" id="KW-0285">Flavoprotein</keyword>
<evidence type="ECO:0000256" key="7">
    <source>
        <dbReference type="PIRSR" id="PIRSR601834-1"/>
    </source>
</evidence>
<dbReference type="InterPro" id="IPR001834">
    <property type="entry name" value="CBR-like"/>
</dbReference>
<evidence type="ECO:0000256" key="8">
    <source>
        <dbReference type="SAM" id="Phobius"/>
    </source>
</evidence>
<dbReference type="GO" id="GO:0005739">
    <property type="term" value="C:mitochondrion"/>
    <property type="evidence" value="ECO:0007669"/>
    <property type="project" value="TreeGrafter"/>
</dbReference>
<keyword evidence="8" id="KW-0812">Transmembrane</keyword>
<dbReference type="GO" id="GO:0016020">
    <property type="term" value="C:membrane"/>
    <property type="evidence" value="ECO:0007669"/>
    <property type="project" value="UniProtKB-SubCell"/>
</dbReference>
<evidence type="ECO:0000256" key="1">
    <source>
        <dbReference type="ARBA" id="ARBA00001974"/>
    </source>
</evidence>
<evidence type="ECO:0000256" key="2">
    <source>
        <dbReference type="ARBA" id="ARBA00004370"/>
    </source>
</evidence>
<evidence type="ECO:0000313" key="11">
    <source>
        <dbReference type="Proteomes" id="UP000092321"/>
    </source>
</evidence>
<comment type="cofactor">
    <cofactor evidence="1 7">
        <name>FAD</name>
        <dbReference type="ChEBI" id="CHEBI:57692"/>
    </cofactor>
</comment>
<dbReference type="EMBL" id="LXPE01000015">
    <property type="protein sequence ID" value="OBA26638.1"/>
    <property type="molecule type" value="Genomic_DNA"/>
</dbReference>
<feature type="transmembrane region" description="Helical" evidence="8">
    <location>
        <begin position="16"/>
        <end position="37"/>
    </location>
</feature>
<dbReference type="InterPro" id="IPR017938">
    <property type="entry name" value="Riboflavin_synthase-like_b-brl"/>
</dbReference>
<evidence type="ECO:0000256" key="5">
    <source>
        <dbReference type="ARBA" id="ARBA00023002"/>
    </source>
</evidence>
<feature type="binding site" evidence="7">
    <location>
        <position position="147"/>
    </location>
    <ligand>
        <name>FAD</name>
        <dbReference type="ChEBI" id="CHEBI:57692"/>
    </ligand>
</feature>
<comment type="caution">
    <text evidence="10">The sequence shown here is derived from an EMBL/GenBank/DDBJ whole genome shotgun (WGS) entry which is preliminary data.</text>
</comment>
<evidence type="ECO:0000313" key="10">
    <source>
        <dbReference type="EMBL" id="OBA26638.1"/>
    </source>
</evidence>
<dbReference type="Gene3D" id="2.40.30.10">
    <property type="entry name" value="Translation factors"/>
    <property type="match status" value="1"/>
</dbReference>
<dbReference type="InterPro" id="IPR008333">
    <property type="entry name" value="Cbr1-like_FAD-bd_dom"/>
</dbReference>
<dbReference type="InterPro" id="IPR017927">
    <property type="entry name" value="FAD-bd_FR_type"/>
</dbReference>
<name>A0A1B7TD49_9ASCO</name>
<dbReference type="Pfam" id="PF00970">
    <property type="entry name" value="FAD_binding_6"/>
    <property type="match status" value="1"/>
</dbReference>
<dbReference type="PANTHER" id="PTHR19370">
    <property type="entry name" value="NADH-CYTOCHROME B5 REDUCTASE"/>
    <property type="match status" value="1"/>
</dbReference>
<dbReference type="SUPFAM" id="SSF63380">
    <property type="entry name" value="Riboflavin synthase domain-like"/>
    <property type="match status" value="1"/>
</dbReference>
<organism evidence="10 11">
    <name type="scientific">Hanseniaspora valbyensis NRRL Y-1626</name>
    <dbReference type="NCBI Taxonomy" id="766949"/>
    <lineage>
        <taxon>Eukaryota</taxon>
        <taxon>Fungi</taxon>
        <taxon>Dikarya</taxon>
        <taxon>Ascomycota</taxon>
        <taxon>Saccharomycotina</taxon>
        <taxon>Saccharomycetes</taxon>
        <taxon>Saccharomycodales</taxon>
        <taxon>Saccharomycodaceae</taxon>
        <taxon>Hanseniaspora</taxon>
    </lineage>
</organism>